<protein>
    <submittedName>
        <fullName evidence="1">Uncharacterized protein</fullName>
    </submittedName>
</protein>
<gene>
    <name evidence="1" type="ORF">MRATA1EN1_LOCUS964</name>
</gene>
<dbReference type="Proteomes" id="UP001176941">
    <property type="component" value="Chromosome 1"/>
</dbReference>
<evidence type="ECO:0000313" key="1">
    <source>
        <dbReference type="EMBL" id="CAI9152002.1"/>
    </source>
</evidence>
<evidence type="ECO:0000313" key="2">
    <source>
        <dbReference type="Proteomes" id="UP001176941"/>
    </source>
</evidence>
<accession>A0ABN8XRI3</accession>
<organism evidence="1 2">
    <name type="scientific">Rangifer tarandus platyrhynchus</name>
    <name type="common">Svalbard reindeer</name>
    <dbReference type="NCBI Taxonomy" id="3082113"/>
    <lineage>
        <taxon>Eukaryota</taxon>
        <taxon>Metazoa</taxon>
        <taxon>Chordata</taxon>
        <taxon>Craniata</taxon>
        <taxon>Vertebrata</taxon>
        <taxon>Euteleostomi</taxon>
        <taxon>Mammalia</taxon>
        <taxon>Eutheria</taxon>
        <taxon>Laurasiatheria</taxon>
        <taxon>Artiodactyla</taxon>
        <taxon>Ruminantia</taxon>
        <taxon>Pecora</taxon>
        <taxon>Cervidae</taxon>
        <taxon>Odocoileinae</taxon>
        <taxon>Rangifer</taxon>
    </lineage>
</organism>
<proteinExistence type="predicted"/>
<sequence length="110" mass="12332">MLHAAIVIGNNNLCEVYSRKSEVVPFSCWVNAYITCFLVQLQFYCLPPSFSHTFNSLKLDILCLIDLKPLQKLSLTCNKNSLEEVDCLIALAHHLEIGSSLGCNNFLLLV</sequence>
<name>A0ABN8XRI3_RANTA</name>
<dbReference type="EMBL" id="OX459937">
    <property type="protein sequence ID" value="CAI9152002.1"/>
    <property type="molecule type" value="Genomic_DNA"/>
</dbReference>
<keyword evidence="2" id="KW-1185">Reference proteome</keyword>
<reference evidence="1" key="1">
    <citation type="submission" date="2023-04" db="EMBL/GenBank/DDBJ databases">
        <authorList>
            <consortium name="ELIXIR-Norway"/>
        </authorList>
    </citation>
    <scope>NUCLEOTIDE SEQUENCE [LARGE SCALE GENOMIC DNA]</scope>
</reference>